<evidence type="ECO:0000313" key="3">
    <source>
        <dbReference type="Proteomes" id="UP000564573"/>
    </source>
</evidence>
<gene>
    <name evidence="2" type="ORF">FB384_005078</name>
</gene>
<evidence type="ECO:0008006" key="4">
    <source>
        <dbReference type="Google" id="ProtNLM"/>
    </source>
</evidence>
<organism evidence="2 3">
    <name type="scientific">Prauserella sediminis</name>
    <dbReference type="NCBI Taxonomy" id="577680"/>
    <lineage>
        <taxon>Bacteria</taxon>
        <taxon>Bacillati</taxon>
        <taxon>Actinomycetota</taxon>
        <taxon>Actinomycetes</taxon>
        <taxon>Pseudonocardiales</taxon>
        <taxon>Pseudonocardiaceae</taxon>
        <taxon>Prauserella</taxon>
        <taxon>Prauserella salsuginis group</taxon>
    </lineage>
</organism>
<feature type="transmembrane region" description="Helical" evidence="1">
    <location>
        <begin position="45"/>
        <end position="65"/>
    </location>
</feature>
<accession>A0A839XTQ5</accession>
<protein>
    <recommendedName>
        <fullName evidence="4">Integral membrane protein</fullName>
    </recommendedName>
</protein>
<sequence length="129" mass="13300">MTILALGLALAVLAGLTVMQLLLIGGRPVGEYAWGGQHRVATPRLRQAAVVAVVLYAGFALLLLSRAGVLHGGDTTAIAAATWVLFAYCASSIALNAISRSRRERIVQTPVSMLLALGVLVIAINGPGA</sequence>
<keyword evidence="3" id="KW-1185">Reference proteome</keyword>
<dbReference type="Proteomes" id="UP000564573">
    <property type="component" value="Unassembled WGS sequence"/>
</dbReference>
<keyword evidence="1" id="KW-0472">Membrane</keyword>
<feature type="transmembrane region" description="Helical" evidence="1">
    <location>
        <begin position="110"/>
        <end position="128"/>
    </location>
</feature>
<comment type="caution">
    <text evidence="2">The sequence shown here is derived from an EMBL/GenBank/DDBJ whole genome shotgun (WGS) entry which is preliminary data.</text>
</comment>
<dbReference type="AlphaFoldDB" id="A0A839XTQ5"/>
<name>A0A839XTQ5_9PSEU</name>
<feature type="transmembrane region" description="Helical" evidence="1">
    <location>
        <begin position="77"/>
        <end position="98"/>
    </location>
</feature>
<reference evidence="2 3" key="1">
    <citation type="submission" date="2020-08" db="EMBL/GenBank/DDBJ databases">
        <title>Sequencing the genomes of 1000 actinobacteria strains.</title>
        <authorList>
            <person name="Klenk H.-P."/>
        </authorList>
    </citation>
    <scope>NUCLEOTIDE SEQUENCE [LARGE SCALE GENOMIC DNA]</scope>
    <source>
        <strain evidence="2 3">DSM 45267</strain>
    </source>
</reference>
<dbReference type="RefSeq" id="WP_183787305.1">
    <property type="nucleotide sequence ID" value="NZ_JACIBS010000011.1"/>
</dbReference>
<evidence type="ECO:0000313" key="2">
    <source>
        <dbReference type="EMBL" id="MBB3666117.1"/>
    </source>
</evidence>
<feature type="transmembrane region" description="Helical" evidence="1">
    <location>
        <begin position="6"/>
        <end position="24"/>
    </location>
</feature>
<keyword evidence="1" id="KW-1133">Transmembrane helix</keyword>
<proteinExistence type="predicted"/>
<keyword evidence="1" id="KW-0812">Transmembrane</keyword>
<evidence type="ECO:0000256" key="1">
    <source>
        <dbReference type="SAM" id="Phobius"/>
    </source>
</evidence>
<dbReference type="EMBL" id="JACIBS010000011">
    <property type="protein sequence ID" value="MBB3666117.1"/>
    <property type="molecule type" value="Genomic_DNA"/>
</dbReference>